<dbReference type="SUPFAM" id="SSF55729">
    <property type="entry name" value="Acyl-CoA N-acyltransferases (Nat)"/>
    <property type="match status" value="1"/>
</dbReference>
<dbReference type="Pfam" id="PF13302">
    <property type="entry name" value="Acetyltransf_3"/>
    <property type="match status" value="1"/>
</dbReference>
<dbReference type="InterPro" id="IPR016181">
    <property type="entry name" value="Acyl_CoA_acyltransferase"/>
</dbReference>
<dbReference type="PANTHER" id="PTHR46067">
    <property type="entry name" value="ACYL-COA N-ACYLTRANSFERASES (NAT) SUPERFAMILY PROTEIN"/>
    <property type="match status" value="1"/>
</dbReference>
<dbReference type="PROSITE" id="PS51186">
    <property type="entry name" value="GNAT"/>
    <property type="match status" value="1"/>
</dbReference>
<accession>A0A921UX76</accession>
<dbReference type="GO" id="GO:0016747">
    <property type="term" value="F:acyltransferase activity, transferring groups other than amino-acyl groups"/>
    <property type="evidence" value="ECO:0007669"/>
    <property type="project" value="InterPro"/>
</dbReference>
<dbReference type="InterPro" id="IPR000182">
    <property type="entry name" value="GNAT_dom"/>
</dbReference>
<evidence type="ECO:0000256" key="1">
    <source>
        <dbReference type="SAM" id="MobiDB-lite"/>
    </source>
</evidence>
<dbReference type="Gramene" id="EER93700">
    <property type="protein sequence ID" value="EER93700"/>
    <property type="gene ID" value="SORBI_3001G144300"/>
</dbReference>
<feature type="compositionally biased region" description="Gly residues" evidence="1">
    <location>
        <begin position="1"/>
        <end position="11"/>
    </location>
</feature>
<feature type="domain" description="N-acetyltransferase" evidence="2">
    <location>
        <begin position="26"/>
        <end position="195"/>
    </location>
</feature>
<dbReference type="EMBL" id="CM027680">
    <property type="protein sequence ID" value="KAG0548259.1"/>
    <property type="molecule type" value="Genomic_DNA"/>
</dbReference>
<dbReference type="OrthoDB" id="630895at2759"/>
<dbReference type="AlphaFoldDB" id="A0A921UX76"/>
<reference evidence="3" key="1">
    <citation type="journal article" date="2019" name="BMC Genomics">
        <title>A new reference genome for Sorghum bicolor reveals high levels of sequence similarity between sweet and grain genotypes: implications for the genetics of sugar metabolism.</title>
        <authorList>
            <person name="Cooper E.A."/>
            <person name="Brenton Z.W."/>
            <person name="Flinn B.S."/>
            <person name="Jenkins J."/>
            <person name="Shu S."/>
            <person name="Flowers D."/>
            <person name="Luo F."/>
            <person name="Wang Y."/>
            <person name="Xia P."/>
            <person name="Barry K."/>
            <person name="Daum C."/>
            <person name="Lipzen A."/>
            <person name="Yoshinaga Y."/>
            <person name="Schmutz J."/>
            <person name="Saski C."/>
            <person name="Vermerris W."/>
            <person name="Kresovich S."/>
        </authorList>
    </citation>
    <scope>NUCLEOTIDE SEQUENCE</scope>
</reference>
<protein>
    <recommendedName>
        <fullName evidence="2">N-acetyltransferase domain-containing protein</fullName>
    </recommendedName>
</protein>
<dbReference type="PANTHER" id="PTHR46067:SF3">
    <property type="entry name" value="OS03G0665000 PROTEIN"/>
    <property type="match status" value="1"/>
</dbReference>
<evidence type="ECO:0000313" key="3">
    <source>
        <dbReference type="EMBL" id="KAG0548259.1"/>
    </source>
</evidence>
<proteinExistence type="predicted"/>
<reference evidence="3" key="2">
    <citation type="submission" date="2020-10" db="EMBL/GenBank/DDBJ databases">
        <authorList>
            <person name="Cooper E.A."/>
            <person name="Brenton Z.W."/>
            <person name="Flinn B.S."/>
            <person name="Jenkins J."/>
            <person name="Shu S."/>
            <person name="Flowers D."/>
            <person name="Luo F."/>
            <person name="Wang Y."/>
            <person name="Xia P."/>
            <person name="Barry K."/>
            <person name="Daum C."/>
            <person name="Lipzen A."/>
            <person name="Yoshinaga Y."/>
            <person name="Schmutz J."/>
            <person name="Saski C."/>
            <person name="Vermerris W."/>
            <person name="Kresovich S."/>
        </authorList>
    </citation>
    <scope>NUCLEOTIDE SEQUENCE</scope>
</reference>
<evidence type="ECO:0000313" key="4">
    <source>
        <dbReference type="Proteomes" id="UP000807115"/>
    </source>
</evidence>
<dbReference type="OMA" id="QWGRGIA"/>
<dbReference type="Proteomes" id="UP000807115">
    <property type="component" value="Chromosome 1"/>
</dbReference>
<feature type="region of interest" description="Disordered" evidence="1">
    <location>
        <begin position="1"/>
        <end position="21"/>
    </location>
</feature>
<name>A0A921UX76_SORBI</name>
<evidence type="ECO:0000259" key="2">
    <source>
        <dbReference type="PROSITE" id="PS51186"/>
    </source>
</evidence>
<gene>
    <name evidence="3" type="ORF">BDA96_01G151300</name>
</gene>
<dbReference type="KEGG" id="sbi:8056752"/>
<dbReference type="Gene3D" id="3.40.630.30">
    <property type="match status" value="1"/>
</dbReference>
<comment type="caution">
    <text evidence="3">The sequence shown here is derived from an EMBL/GenBank/DDBJ whole genome shotgun (WGS) entry which is preliminary data.</text>
</comment>
<sequence length="199" mass="21839">MDEPAGDGGVHGQRRDGGRQHAPAVVSLRELSLADADVDAFMSWASDDRVMRYLVKRPRCDTREQAVAQIRDTVLGHPWFRAVCVGGGDGRPVPVGQVSVWPYADEGGRRANIGYALAHDQWGRGIAVAAIRMVVGRVFDDLPGLERLEAVTDVENVRSQRVLEKAGFHREGVLRRYIAGRGGEARDAVMYSFLSSDRA</sequence>
<organism evidence="3 4">
    <name type="scientific">Sorghum bicolor</name>
    <name type="common">Sorghum</name>
    <name type="synonym">Sorghum vulgare</name>
    <dbReference type="NCBI Taxonomy" id="4558"/>
    <lineage>
        <taxon>Eukaryota</taxon>
        <taxon>Viridiplantae</taxon>
        <taxon>Streptophyta</taxon>
        <taxon>Embryophyta</taxon>
        <taxon>Tracheophyta</taxon>
        <taxon>Spermatophyta</taxon>
        <taxon>Magnoliopsida</taxon>
        <taxon>Liliopsida</taxon>
        <taxon>Poales</taxon>
        <taxon>Poaceae</taxon>
        <taxon>PACMAD clade</taxon>
        <taxon>Panicoideae</taxon>
        <taxon>Andropogonodae</taxon>
        <taxon>Andropogoneae</taxon>
        <taxon>Sorghinae</taxon>
        <taxon>Sorghum</taxon>
    </lineage>
</organism>